<proteinExistence type="predicted"/>
<evidence type="ECO:0008006" key="5">
    <source>
        <dbReference type="Google" id="ProtNLM"/>
    </source>
</evidence>
<protein>
    <recommendedName>
        <fullName evidence="5">Integral membrane protein</fullName>
    </recommendedName>
</protein>
<feature type="chain" id="PRO_5037095215" description="Integral membrane protein" evidence="2">
    <location>
        <begin position="39"/>
        <end position="302"/>
    </location>
</feature>
<keyword evidence="1" id="KW-0472">Membrane</keyword>
<dbReference type="Proteomes" id="UP000670475">
    <property type="component" value="Unassembled WGS sequence"/>
</dbReference>
<name>A0A940RU15_9ACTN</name>
<feature type="signal peptide" evidence="2">
    <location>
        <begin position="1"/>
        <end position="38"/>
    </location>
</feature>
<accession>A0A940RU15</accession>
<keyword evidence="2" id="KW-0732">Signal</keyword>
<reference evidence="3" key="1">
    <citation type="submission" date="2021-03" db="EMBL/GenBank/DDBJ databases">
        <title>Whole genome sequence of Streptomyces bomunensis MMS17-BM035.</title>
        <authorList>
            <person name="Lee J.H."/>
        </authorList>
    </citation>
    <scope>NUCLEOTIDE SEQUENCE</scope>
    <source>
        <strain evidence="3">MMS17-BM035</strain>
    </source>
</reference>
<evidence type="ECO:0000256" key="1">
    <source>
        <dbReference type="SAM" id="Phobius"/>
    </source>
</evidence>
<dbReference type="EMBL" id="JAGIQL010000022">
    <property type="protein sequence ID" value="MBP0457477.1"/>
    <property type="molecule type" value="Genomic_DNA"/>
</dbReference>
<keyword evidence="1" id="KW-1133">Transmembrane helix</keyword>
<gene>
    <name evidence="3" type="ORF">JFN87_08180</name>
</gene>
<evidence type="ECO:0000256" key="2">
    <source>
        <dbReference type="SAM" id="SignalP"/>
    </source>
</evidence>
<feature type="transmembrane region" description="Helical" evidence="1">
    <location>
        <begin position="46"/>
        <end position="64"/>
    </location>
</feature>
<comment type="caution">
    <text evidence="3">The sequence shown here is derived from an EMBL/GenBank/DDBJ whole genome shotgun (WGS) entry which is preliminary data.</text>
</comment>
<feature type="transmembrane region" description="Helical" evidence="1">
    <location>
        <begin position="187"/>
        <end position="208"/>
    </location>
</feature>
<organism evidence="3 4">
    <name type="scientific">Streptomyces montanisoli</name>
    <dbReference type="NCBI Taxonomy" id="2798581"/>
    <lineage>
        <taxon>Bacteria</taxon>
        <taxon>Bacillati</taxon>
        <taxon>Actinomycetota</taxon>
        <taxon>Actinomycetes</taxon>
        <taxon>Kitasatosporales</taxon>
        <taxon>Streptomycetaceae</taxon>
        <taxon>Streptomyces</taxon>
    </lineage>
</organism>
<evidence type="ECO:0000313" key="4">
    <source>
        <dbReference type="Proteomes" id="UP000670475"/>
    </source>
</evidence>
<evidence type="ECO:0000313" key="3">
    <source>
        <dbReference type="EMBL" id="MBP0457477.1"/>
    </source>
</evidence>
<dbReference type="AlphaFoldDB" id="A0A940RU15"/>
<sequence length="302" mass="30251">MGTAMHPVARAAAGARLFRAAVFAAVCAVLSAMGHAMAACAPVPWWAVVAGFLAVFAVAAPLAGRPRSTPTVVVALTAGQLGLHSLFVLAQQRASAPVSVHVAGSDALVRTAAKLLCGGGAASLSPGDARRILANAHVPAADVVSGTGGGAAFTQAHAATSGMTGMTGMPGIDFMSGATASPQCAGLLPSVPMILGHVLAALATGWLLRRGDLALLRIARLSAQGAHGLGEVRETLTDAAQLRALRGALVLVRHLIAGLPTHLDGRAGRAPLPYDIAPGPTAHTLQHTVIRRGPPAEFALAA</sequence>
<keyword evidence="1" id="KW-0812">Transmembrane</keyword>
<keyword evidence="4" id="KW-1185">Reference proteome</keyword>